<dbReference type="SUPFAM" id="SSF53649">
    <property type="entry name" value="Alkaline phosphatase-like"/>
    <property type="match status" value="1"/>
</dbReference>
<proteinExistence type="predicted"/>
<dbReference type="PANTHER" id="PTHR10974:SF1">
    <property type="entry name" value="FI08016P-RELATED"/>
    <property type="match status" value="1"/>
</dbReference>
<feature type="compositionally biased region" description="Basic and acidic residues" evidence="1">
    <location>
        <begin position="192"/>
        <end position="201"/>
    </location>
</feature>
<dbReference type="EMBL" id="CALNXK010000039">
    <property type="protein sequence ID" value="CAH3123993.1"/>
    <property type="molecule type" value="Genomic_DNA"/>
</dbReference>
<feature type="compositionally biased region" description="Polar residues" evidence="1">
    <location>
        <begin position="203"/>
        <end position="230"/>
    </location>
</feature>
<accession>A0ABN8NVQ3</accession>
<dbReference type="Proteomes" id="UP001159405">
    <property type="component" value="Unassembled WGS sequence"/>
</dbReference>
<feature type="region of interest" description="Disordered" evidence="1">
    <location>
        <begin position="187"/>
        <end position="272"/>
    </location>
</feature>
<protein>
    <submittedName>
        <fullName evidence="2">Uncharacterized protein</fullName>
    </submittedName>
</protein>
<feature type="compositionally biased region" description="Polar residues" evidence="1">
    <location>
        <begin position="262"/>
        <end position="271"/>
    </location>
</feature>
<feature type="region of interest" description="Disordered" evidence="1">
    <location>
        <begin position="1"/>
        <end position="170"/>
    </location>
</feature>
<dbReference type="PANTHER" id="PTHR10974">
    <property type="entry name" value="FI08016P-RELATED"/>
    <property type="match status" value="1"/>
</dbReference>
<feature type="compositionally biased region" description="Polar residues" evidence="1">
    <location>
        <begin position="153"/>
        <end position="170"/>
    </location>
</feature>
<dbReference type="Gene3D" id="3.40.720.10">
    <property type="entry name" value="Alkaline Phosphatase, subunit A"/>
    <property type="match status" value="1"/>
</dbReference>
<comment type="caution">
    <text evidence="2">The sequence shown here is derived from an EMBL/GenBank/DDBJ whole genome shotgun (WGS) entry which is preliminary data.</text>
</comment>
<dbReference type="InterPro" id="IPR017850">
    <property type="entry name" value="Alkaline_phosphatase_core_sf"/>
</dbReference>
<evidence type="ECO:0000256" key="1">
    <source>
        <dbReference type="SAM" id="MobiDB-lite"/>
    </source>
</evidence>
<dbReference type="InterPro" id="IPR004245">
    <property type="entry name" value="DUF229"/>
</dbReference>
<reference evidence="2 3" key="1">
    <citation type="submission" date="2022-05" db="EMBL/GenBank/DDBJ databases">
        <authorList>
            <consortium name="Genoscope - CEA"/>
            <person name="William W."/>
        </authorList>
    </citation>
    <scope>NUCLEOTIDE SEQUENCE [LARGE SCALE GENOMIC DNA]</scope>
</reference>
<evidence type="ECO:0000313" key="3">
    <source>
        <dbReference type="Proteomes" id="UP001159405"/>
    </source>
</evidence>
<sequence length="1068" mass="119591">MNPDDEDEANDPGEGDFSYNDTSASEAAEPPIKVHRGLEDNEEVEETLDWLRDHGVKPPPDQSDIKEEITATDQEGSISPPTSQIRNINLPATEKKSTIPHATSQIPSTTSKLLLRSTRPMTIDRAANRDELASKPPDTSSMPFNSKLEFSSPVPSVSERTTSTVPRPVSQLPSTTFEILLSSTLQMTSDHVTNRDTEANKPPETSSMPYQSKPEFSSPSPSANEITSNVPHPASLVPSTTPPSTTSRTSPQPTQPPATKGFPNTSPTSRHSNFKLLSHTSVSEQIKSVKNGLKSTSSSLKLAESLFKAPGIHANLSSNVSTERNSHFTSSSALLPTTGIPTPTYTTPSLTNLHNCKLPKLNPWDPSIRHLLEDVGDDPGCRNGFPAPAFDVVANRLVLTGEVNADEVDFKQVNVETIHRNDEDDNNVHFMNQGNPFTANLSSDDFNISKIINASDFFKLTYTMKTGKENTHYFARVVPQLDAMREARLVRKGIERQGKPEGLKLNVVMLGFDSVSAASFRRKMPKSLDFLKTSLKTFSISGQTVIGDGTTPALTAMLTGLYETEAPEGRQGFDNSAPVDKWPWLMKLYKEHGYVTMMAEDDPLMGAFNLRLKGFKDPPANHYVRPFWLALEENNERDEPGLCSRSTFMTNFTLDYVLSFFTAYPDNLKFAFAFMSYLAHAHPNHLSFADNDLLRVLRTFVKHKYHENTVIVIFGDHGSRNDDVRNTMQGKLEERLPWLSISVPEWIEEKYPDITSALKQNQDTLSTPFDLHATLHHVLTYPKEPQGEKTQSLFTTLNYSRTCGEAGEQKLKIKISGKARFAQNIKCKCLKYEPNPRPLGQIMGARSKQPDCSISGRQRTFKMVDEDSHSTDLSVSGEEGHSTILLAHYIFYSLYIRACRHINSDLFPFLGIDEHWCPCLEFWNENITSPHVIGGAEMAVKYINDVILNRTDLLRTSCARIKLKKILKAEHFKPKEKLQRFTSTNQDSDRAVNFDSPTPDSAHYRINFMTSPGNAFFEATVAVREDKKVIVNPNISRTNVYGDQPRCILRKYPYARKFCYCKETMART</sequence>
<gene>
    <name evidence="2" type="ORF">PLOB_00030366</name>
</gene>
<dbReference type="CDD" id="cd16021">
    <property type="entry name" value="ALP_like"/>
    <property type="match status" value="1"/>
</dbReference>
<keyword evidence="3" id="KW-1185">Reference proteome</keyword>
<name>A0ABN8NVQ3_9CNID</name>
<organism evidence="2 3">
    <name type="scientific">Porites lobata</name>
    <dbReference type="NCBI Taxonomy" id="104759"/>
    <lineage>
        <taxon>Eukaryota</taxon>
        <taxon>Metazoa</taxon>
        <taxon>Cnidaria</taxon>
        <taxon>Anthozoa</taxon>
        <taxon>Hexacorallia</taxon>
        <taxon>Scleractinia</taxon>
        <taxon>Fungiina</taxon>
        <taxon>Poritidae</taxon>
        <taxon>Porites</taxon>
    </lineage>
</organism>
<dbReference type="Pfam" id="PF02995">
    <property type="entry name" value="DUF229"/>
    <property type="match status" value="1"/>
</dbReference>
<evidence type="ECO:0000313" key="2">
    <source>
        <dbReference type="EMBL" id="CAH3123993.1"/>
    </source>
</evidence>
<feature type="compositionally biased region" description="Polar residues" evidence="1">
    <location>
        <begin position="100"/>
        <end position="112"/>
    </location>
</feature>
<feature type="compositionally biased region" description="Acidic residues" evidence="1">
    <location>
        <begin position="1"/>
        <end position="14"/>
    </location>
</feature>
<feature type="compositionally biased region" description="Low complexity" evidence="1">
    <location>
        <begin position="238"/>
        <end position="252"/>
    </location>
</feature>
<feature type="compositionally biased region" description="Polar residues" evidence="1">
    <location>
        <begin position="71"/>
        <end position="87"/>
    </location>
</feature>